<dbReference type="InterPro" id="IPR001708">
    <property type="entry name" value="YidC/ALB3/OXA1/COX18"/>
</dbReference>
<feature type="domain" description="Membrane insertase YidC/Oxa/ALB C-terminal" evidence="8">
    <location>
        <begin position="22"/>
        <end position="203"/>
    </location>
</feature>
<feature type="transmembrane region" description="Helical" evidence="7">
    <location>
        <begin position="132"/>
        <end position="153"/>
    </location>
</feature>
<evidence type="ECO:0000313" key="10">
    <source>
        <dbReference type="Proteomes" id="UP000694308"/>
    </source>
</evidence>
<keyword evidence="4 7" id="KW-0472">Membrane</keyword>
<evidence type="ECO:0000259" key="8">
    <source>
        <dbReference type="Pfam" id="PF02096"/>
    </source>
</evidence>
<evidence type="ECO:0000256" key="7">
    <source>
        <dbReference type="SAM" id="Phobius"/>
    </source>
</evidence>
<evidence type="ECO:0000256" key="4">
    <source>
        <dbReference type="ARBA" id="ARBA00023136"/>
    </source>
</evidence>
<keyword evidence="3 7" id="KW-1133">Transmembrane helix</keyword>
<keyword evidence="2 5" id="KW-0812">Transmembrane</keyword>
<dbReference type="Pfam" id="PF02096">
    <property type="entry name" value="60KD_IMP"/>
    <property type="match status" value="1"/>
</dbReference>
<feature type="transmembrane region" description="Helical" evidence="7">
    <location>
        <begin position="165"/>
        <end position="181"/>
    </location>
</feature>
<sequence>MNIISNILNTTLNYFFNMTGDWGIAIVLLTIIVRTVLLPMSMKQKFSIYQQQNLAKKIDGLKKKYKNNKEKLETEMKKHYSQSAKSMLGYLVSLLQIPIIFTLYGIFLTMPVQASTVIVPWVANIKLTDTHLIIPIIYAFCTLSPNLLSYLSFFKLSSYADTPKSTLLVIGLVSIFISTRLPIAVGIYLIATSIFSLIEELVFRLYMKNKSLVY</sequence>
<evidence type="ECO:0000256" key="3">
    <source>
        <dbReference type="ARBA" id="ARBA00022989"/>
    </source>
</evidence>
<feature type="transmembrane region" description="Helical" evidence="7">
    <location>
        <begin position="87"/>
        <end position="112"/>
    </location>
</feature>
<organism evidence="9 10">
    <name type="scientific">Clostridium thailandense</name>
    <dbReference type="NCBI Taxonomy" id="2794346"/>
    <lineage>
        <taxon>Bacteria</taxon>
        <taxon>Bacillati</taxon>
        <taxon>Bacillota</taxon>
        <taxon>Clostridia</taxon>
        <taxon>Eubacteriales</taxon>
        <taxon>Clostridiaceae</taxon>
        <taxon>Clostridium</taxon>
    </lineage>
</organism>
<dbReference type="GO" id="GO:0005886">
    <property type="term" value="C:plasma membrane"/>
    <property type="evidence" value="ECO:0007669"/>
    <property type="project" value="TreeGrafter"/>
</dbReference>
<name>A0A949TRR1_9CLOT</name>
<comment type="similarity">
    <text evidence="5">Belongs to the OXA1/ALB3/YidC family.</text>
</comment>
<comment type="caution">
    <text evidence="9">The sequence shown here is derived from an EMBL/GenBank/DDBJ whole genome shotgun (WGS) entry which is preliminary data.</text>
</comment>
<dbReference type="NCBIfam" id="TIGR03592">
    <property type="entry name" value="yidC_oxa1_cterm"/>
    <property type="match status" value="1"/>
</dbReference>
<dbReference type="GO" id="GO:0032977">
    <property type="term" value="F:membrane insertase activity"/>
    <property type="evidence" value="ECO:0007669"/>
    <property type="project" value="InterPro"/>
</dbReference>
<accession>A0A949TRR1</accession>
<dbReference type="Proteomes" id="UP000694308">
    <property type="component" value="Unassembled WGS sequence"/>
</dbReference>
<comment type="subcellular location">
    <subcellularLocation>
        <location evidence="1 5">Membrane</location>
        <topology evidence="1 5">Multi-pass membrane protein</topology>
    </subcellularLocation>
</comment>
<feature type="transmembrane region" description="Helical" evidence="7">
    <location>
        <begin position="22"/>
        <end position="40"/>
    </location>
</feature>
<dbReference type="GO" id="GO:0051205">
    <property type="term" value="P:protein insertion into membrane"/>
    <property type="evidence" value="ECO:0007669"/>
    <property type="project" value="TreeGrafter"/>
</dbReference>
<evidence type="ECO:0000256" key="6">
    <source>
        <dbReference type="SAM" id="Coils"/>
    </source>
</evidence>
<dbReference type="InterPro" id="IPR028055">
    <property type="entry name" value="YidC/Oxa/ALB_C"/>
</dbReference>
<feature type="coiled-coil region" evidence="6">
    <location>
        <begin position="51"/>
        <end position="82"/>
    </location>
</feature>
<dbReference type="AlphaFoldDB" id="A0A949TRR1"/>
<protein>
    <submittedName>
        <fullName evidence="9">Membrane protein insertase YidC</fullName>
    </submittedName>
</protein>
<dbReference type="PANTHER" id="PTHR12428">
    <property type="entry name" value="OXA1"/>
    <property type="match status" value="1"/>
</dbReference>
<gene>
    <name evidence="9" type="primary">yidC</name>
    <name evidence="9" type="ORF">I6U48_20795</name>
</gene>
<reference evidence="9" key="1">
    <citation type="submission" date="2020-12" db="EMBL/GenBank/DDBJ databases">
        <title>Clostridium thailandense sp. nov., a novel acetogenic bacterium isolated from peat land soil in Thailand.</title>
        <authorList>
            <person name="Chaikitkaew S."/>
            <person name="Birkeland N.K."/>
        </authorList>
    </citation>
    <scope>NUCLEOTIDE SEQUENCE</scope>
    <source>
        <strain evidence="9">PL3</strain>
    </source>
</reference>
<keyword evidence="10" id="KW-1185">Reference proteome</keyword>
<dbReference type="EMBL" id="JAEEGC010000119">
    <property type="protein sequence ID" value="MBV7275342.1"/>
    <property type="molecule type" value="Genomic_DNA"/>
</dbReference>
<dbReference type="RefSeq" id="WP_218322396.1">
    <property type="nucleotide sequence ID" value="NZ_JAEEGC010000119.1"/>
</dbReference>
<proteinExistence type="inferred from homology"/>
<dbReference type="PANTHER" id="PTHR12428:SF65">
    <property type="entry name" value="CYTOCHROME C OXIDASE ASSEMBLY PROTEIN COX18, MITOCHONDRIAL"/>
    <property type="match status" value="1"/>
</dbReference>
<evidence type="ECO:0000313" key="9">
    <source>
        <dbReference type="EMBL" id="MBV7275342.1"/>
    </source>
</evidence>
<keyword evidence="6" id="KW-0175">Coiled coil</keyword>
<evidence type="ECO:0000256" key="2">
    <source>
        <dbReference type="ARBA" id="ARBA00022692"/>
    </source>
</evidence>
<evidence type="ECO:0000256" key="5">
    <source>
        <dbReference type="RuleBase" id="RU003945"/>
    </source>
</evidence>
<evidence type="ECO:0000256" key="1">
    <source>
        <dbReference type="ARBA" id="ARBA00004141"/>
    </source>
</evidence>